<evidence type="ECO:0000313" key="10">
    <source>
        <dbReference type="EMBL" id="GEP30227.1"/>
    </source>
</evidence>
<keyword evidence="11" id="KW-1185">Reference proteome</keyword>
<comment type="pathway">
    <text evidence="2 8">Amino-acid biosynthesis; L-tryptophan biosynthesis; L-tryptophan from chorismate: step 4/5.</text>
</comment>
<evidence type="ECO:0000256" key="2">
    <source>
        <dbReference type="ARBA" id="ARBA00004696"/>
    </source>
</evidence>
<evidence type="ECO:0000256" key="6">
    <source>
        <dbReference type="ARBA" id="ARBA00023141"/>
    </source>
</evidence>
<keyword evidence="7 8" id="KW-0456">Lyase</keyword>
<dbReference type="InterPro" id="IPR045186">
    <property type="entry name" value="Indole-3-glycerol_P_synth"/>
</dbReference>
<dbReference type="CDD" id="cd00331">
    <property type="entry name" value="IGPS"/>
    <property type="match status" value="1"/>
</dbReference>
<dbReference type="GO" id="GO:0004640">
    <property type="term" value="F:phosphoribosylanthranilate isomerase activity"/>
    <property type="evidence" value="ECO:0007669"/>
    <property type="project" value="TreeGrafter"/>
</dbReference>
<dbReference type="NCBIfam" id="NF001373">
    <property type="entry name" value="PRK00278.1-6"/>
    <property type="match status" value="1"/>
</dbReference>
<dbReference type="PANTHER" id="PTHR22854:SF2">
    <property type="entry name" value="INDOLE-3-GLYCEROL-PHOSPHATE SYNTHASE"/>
    <property type="match status" value="1"/>
</dbReference>
<evidence type="ECO:0000256" key="4">
    <source>
        <dbReference type="ARBA" id="ARBA00022793"/>
    </source>
</evidence>
<organism evidence="10 11">
    <name type="scientific">Sulfuriferula plumbiphila</name>
    <dbReference type="NCBI Taxonomy" id="171865"/>
    <lineage>
        <taxon>Bacteria</taxon>
        <taxon>Pseudomonadati</taxon>
        <taxon>Pseudomonadota</taxon>
        <taxon>Betaproteobacteria</taxon>
        <taxon>Nitrosomonadales</taxon>
        <taxon>Sulfuricellaceae</taxon>
        <taxon>Sulfuriferula</taxon>
    </lineage>
</organism>
<comment type="similarity">
    <text evidence="8">Belongs to the TrpC family.</text>
</comment>
<dbReference type="SUPFAM" id="SSF51366">
    <property type="entry name" value="Ribulose-phoshate binding barrel"/>
    <property type="match status" value="1"/>
</dbReference>
<dbReference type="UniPathway" id="UPA00035">
    <property type="reaction ID" value="UER00043"/>
</dbReference>
<comment type="caution">
    <text evidence="10">The sequence shown here is derived from an EMBL/GenBank/DDBJ whole genome shotgun (WGS) entry which is preliminary data.</text>
</comment>
<reference evidence="10 11" key="1">
    <citation type="submission" date="2019-07" db="EMBL/GenBank/DDBJ databases">
        <title>Whole genome shotgun sequence of Thiobacillus plumbophilus NBRC 107929.</title>
        <authorList>
            <person name="Hosoyama A."/>
            <person name="Uohara A."/>
            <person name="Ohji S."/>
            <person name="Ichikawa N."/>
        </authorList>
    </citation>
    <scope>NUCLEOTIDE SEQUENCE [LARGE SCALE GENOMIC DNA]</scope>
    <source>
        <strain evidence="10 11">NBRC 107929</strain>
    </source>
</reference>
<keyword evidence="3 8" id="KW-0028">Amino-acid biosynthesis</keyword>
<evidence type="ECO:0000259" key="9">
    <source>
        <dbReference type="Pfam" id="PF00218"/>
    </source>
</evidence>
<dbReference type="InterPro" id="IPR011060">
    <property type="entry name" value="RibuloseP-bd_barrel"/>
</dbReference>
<dbReference type="PROSITE" id="PS00614">
    <property type="entry name" value="IGPS"/>
    <property type="match status" value="1"/>
</dbReference>
<dbReference type="NCBIfam" id="NF001377">
    <property type="entry name" value="PRK00278.2-4"/>
    <property type="match status" value="1"/>
</dbReference>
<dbReference type="HAMAP" id="MF_00134_B">
    <property type="entry name" value="IGPS_B"/>
    <property type="match status" value="1"/>
</dbReference>
<keyword evidence="6 8" id="KW-0057">Aromatic amino acid biosynthesis</keyword>
<evidence type="ECO:0000313" key="11">
    <source>
        <dbReference type="Proteomes" id="UP000321337"/>
    </source>
</evidence>
<dbReference type="Pfam" id="PF00218">
    <property type="entry name" value="IGPS"/>
    <property type="match status" value="1"/>
</dbReference>
<dbReference type="GO" id="GO:0004425">
    <property type="term" value="F:indole-3-glycerol-phosphate synthase activity"/>
    <property type="evidence" value="ECO:0007669"/>
    <property type="project" value="UniProtKB-UniRule"/>
</dbReference>
<keyword evidence="4 8" id="KW-0210">Decarboxylase</keyword>
<dbReference type="InterPro" id="IPR001468">
    <property type="entry name" value="Indole-3-GlycerolPSynthase_CS"/>
</dbReference>
<feature type="domain" description="Indole-3-glycerol phosphate synthase" evidence="9">
    <location>
        <begin position="5"/>
        <end position="259"/>
    </location>
</feature>
<dbReference type="Proteomes" id="UP000321337">
    <property type="component" value="Unassembled WGS sequence"/>
</dbReference>
<dbReference type="PANTHER" id="PTHR22854">
    <property type="entry name" value="TRYPTOPHAN BIOSYNTHESIS PROTEIN"/>
    <property type="match status" value="1"/>
</dbReference>
<evidence type="ECO:0000256" key="1">
    <source>
        <dbReference type="ARBA" id="ARBA00001633"/>
    </source>
</evidence>
<dbReference type="EMBL" id="BKAD01000012">
    <property type="protein sequence ID" value="GEP30227.1"/>
    <property type="molecule type" value="Genomic_DNA"/>
</dbReference>
<protein>
    <recommendedName>
        <fullName evidence="8">Indole-3-glycerol phosphate synthase</fullName>
        <shortName evidence="8">IGPS</shortName>
        <ecNumber evidence="8">4.1.1.48</ecNumber>
    </recommendedName>
</protein>
<evidence type="ECO:0000256" key="8">
    <source>
        <dbReference type="HAMAP-Rule" id="MF_00134"/>
    </source>
</evidence>
<evidence type="ECO:0000256" key="7">
    <source>
        <dbReference type="ARBA" id="ARBA00023239"/>
    </source>
</evidence>
<proteinExistence type="inferred from homology"/>
<dbReference type="AlphaFoldDB" id="A0A512L707"/>
<keyword evidence="5 8" id="KW-0822">Tryptophan biosynthesis</keyword>
<dbReference type="FunFam" id="3.20.20.70:FF:000024">
    <property type="entry name" value="Indole-3-glycerol phosphate synthase"/>
    <property type="match status" value="1"/>
</dbReference>
<dbReference type="InterPro" id="IPR013785">
    <property type="entry name" value="Aldolase_TIM"/>
</dbReference>
<accession>A0A512L707</accession>
<evidence type="ECO:0000256" key="5">
    <source>
        <dbReference type="ARBA" id="ARBA00022822"/>
    </source>
</evidence>
<gene>
    <name evidence="8 10" type="primary">trpC</name>
    <name evidence="10" type="ORF">TPL01_13650</name>
</gene>
<sequence length="278" mass="29925">MSDILNRILASKREEIRAARTRTSLAEIQAAARDTPPTRDFSGAMRSRIGAGQAAVIAEIKKASPSKGLLRANFQPAAIAASYAQHGAACLSVLTDAPYFQGSAAYLIEARAACSLPVLRKDFMIDPYQVYEARALGADCILLIVAALGLAEMQALEGIAHELGMAVLVESHDATELEQALQLATPLQGINNRNLRTFETSVQATLDLLTMLGDQHIAVTESGIHSRADVRLMREHGVNAFLVGEAFMRADDPGAELARLFGSSQPQRYGKHGENRES</sequence>
<evidence type="ECO:0000256" key="3">
    <source>
        <dbReference type="ARBA" id="ARBA00022605"/>
    </source>
</evidence>
<dbReference type="EC" id="4.1.1.48" evidence="8"/>
<name>A0A512L707_9PROT</name>
<dbReference type="OrthoDB" id="9804217at2"/>
<dbReference type="GO" id="GO:0000162">
    <property type="term" value="P:L-tryptophan biosynthetic process"/>
    <property type="evidence" value="ECO:0007669"/>
    <property type="project" value="UniProtKB-UniRule"/>
</dbReference>
<comment type="catalytic activity">
    <reaction evidence="1 8">
        <text>1-(2-carboxyphenylamino)-1-deoxy-D-ribulose 5-phosphate + H(+) = (1S,2R)-1-C-(indol-3-yl)glycerol 3-phosphate + CO2 + H2O</text>
        <dbReference type="Rhea" id="RHEA:23476"/>
        <dbReference type="ChEBI" id="CHEBI:15377"/>
        <dbReference type="ChEBI" id="CHEBI:15378"/>
        <dbReference type="ChEBI" id="CHEBI:16526"/>
        <dbReference type="ChEBI" id="CHEBI:58613"/>
        <dbReference type="ChEBI" id="CHEBI:58866"/>
        <dbReference type="EC" id="4.1.1.48"/>
    </reaction>
</comment>
<dbReference type="Gene3D" id="3.20.20.70">
    <property type="entry name" value="Aldolase class I"/>
    <property type="match status" value="1"/>
</dbReference>
<dbReference type="RefSeq" id="WP_147072090.1">
    <property type="nucleotide sequence ID" value="NZ_AP021884.1"/>
</dbReference>
<dbReference type="InterPro" id="IPR013798">
    <property type="entry name" value="Indole-3-glycerol_P_synth_dom"/>
</dbReference>